<evidence type="ECO:0000256" key="9">
    <source>
        <dbReference type="ARBA" id="ARBA00061188"/>
    </source>
</evidence>
<comment type="pathway">
    <text evidence="1 10">Amino-acid biosynthesis; L-tryptophan biosynthesis; L-tryptophan from chorismate: step 2/5.</text>
</comment>
<comment type="similarity">
    <text evidence="10">Belongs to the anthranilate phosphoribosyltransferase family.</text>
</comment>
<accession>B9K6Z1</accession>
<evidence type="ECO:0000256" key="5">
    <source>
        <dbReference type="ARBA" id="ARBA00022822"/>
    </source>
</evidence>
<reference evidence="14 15" key="1">
    <citation type="journal article" date="2009" name="Biosci. Biotechnol. Biochem.">
        <title>WeGAS: a web-based microbial genome annotation system.</title>
        <authorList>
            <person name="Lee D."/>
            <person name="Seo H."/>
            <person name="Park C."/>
            <person name="Park K."/>
        </authorList>
    </citation>
    <scope>NUCLEOTIDE SEQUENCE [LARGE SCALE GENOMIC DNA]</scope>
    <source>
        <strain evidence="15">ATCC 49049 / DSM 4359 / NBRC 107923 / NS-E</strain>
    </source>
</reference>
<evidence type="ECO:0000313" key="15">
    <source>
        <dbReference type="Proteomes" id="UP000000445"/>
    </source>
</evidence>
<dbReference type="FunFam" id="3.40.50.880:FF:000003">
    <property type="entry name" value="Anthranilate synthase component II"/>
    <property type="match status" value="1"/>
</dbReference>
<dbReference type="InterPro" id="IPR036320">
    <property type="entry name" value="Glycosyl_Trfase_fam3_N_dom_sf"/>
</dbReference>
<dbReference type="SUPFAM" id="SSF52418">
    <property type="entry name" value="Nucleoside phosphorylase/phosphoribosyltransferase catalytic domain"/>
    <property type="match status" value="1"/>
</dbReference>
<keyword evidence="4 10" id="KW-0808">Transferase</keyword>
<evidence type="ECO:0000256" key="3">
    <source>
        <dbReference type="ARBA" id="ARBA00022676"/>
    </source>
</evidence>
<dbReference type="MEROPS" id="C26.955"/>
<comment type="similarity">
    <text evidence="9">In the C-terminal section; belongs to the anthranilate phosphoribosyltransferase family.</text>
</comment>
<feature type="binding site" evidence="10">
    <location>
        <position position="369"/>
    </location>
    <ligand>
        <name>anthranilate</name>
        <dbReference type="ChEBI" id="CHEBI:16567"/>
        <label>2</label>
    </ligand>
</feature>
<keyword evidence="5 10" id="KW-0822">Tryptophan biosynthesis</keyword>
<dbReference type="PANTHER" id="PTHR43285:SF2">
    <property type="entry name" value="ANTHRANILATE PHOSPHORIBOSYLTRANSFERASE"/>
    <property type="match status" value="1"/>
</dbReference>
<keyword evidence="6" id="KW-0315">Glutamine amidotransferase</keyword>
<feature type="binding site" evidence="10">
    <location>
        <position position="314"/>
    </location>
    <ligand>
        <name>anthranilate</name>
        <dbReference type="ChEBI" id="CHEBI:16567"/>
        <label>1</label>
    </ligand>
</feature>
<dbReference type="PROSITE" id="PS51273">
    <property type="entry name" value="GATASE_TYPE_1"/>
    <property type="match status" value="1"/>
</dbReference>
<keyword evidence="2 10" id="KW-0028">Amino-acid biosynthesis</keyword>
<dbReference type="GO" id="GO:0000287">
    <property type="term" value="F:magnesium ion binding"/>
    <property type="evidence" value="ECO:0007669"/>
    <property type="project" value="UniProtKB-UniRule"/>
</dbReference>
<comment type="cofactor">
    <cofactor evidence="10">
        <name>Mg(2+)</name>
        <dbReference type="ChEBI" id="CHEBI:18420"/>
    </cofactor>
    <text evidence="10">Binds 2 magnesium ions per monomer.</text>
</comment>
<feature type="binding site" evidence="10">
    <location>
        <begin position="286"/>
        <end position="287"/>
    </location>
    <ligand>
        <name>5-phospho-alpha-D-ribose 1-diphosphate</name>
        <dbReference type="ChEBI" id="CHEBI:58017"/>
    </ligand>
</feature>
<keyword evidence="10" id="KW-0479">Metal-binding</keyword>
<feature type="binding site" evidence="10">
    <location>
        <position position="428"/>
    </location>
    <ligand>
        <name>Mg(2+)</name>
        <dbReference type="ChEBI" id="CHEBI:18420"/>
        <label>2</label>
    </ligand>
</feature>
<comment type="caution">
    <text evidence="10">Lacks conserved residue(s) required for the propagation of feature annotation.</text>
</comment>
<feature type="binding site" evidence="10">
    <location>
        <position position="291"/>
    </location>
    <ligand>
        <name>5-phospho-alpha-D-ribose 1-diphosphate</name>
        <dbReference type="ChEBI" id="CHEBI:58017"/>
    </ligand>
</feature>
<dbReference type="Gene3D" id="3.40.50.880">
    <property type="match status" value="1"/>
</dbReference>
<evidence type="ECO:0000256" key="2">
    <source>
        <dbReference type="ARBA" id="ARBA00022605"/>
    </source>
</evidence>
<dbReference type="eggNOG" id="COG0512">
    <property type="taxonomic scope" value="Bacteria"/>
</dbReference>
<dbReference type="Proteomes" id="UP000000445">
    <property type="component" value="Chromosome"/>
</dbReference>
<dbReference type="HOGENOM" id="CLU_014340_3_2_0"/>
<dbReference type="InterPro" id="IPR006221">
    <property type="entry name" value="TrpG/PapA_dom"/>
</dbReference>
<proteinExistence type="inferred from homology"/>
<feature type="binding site" evidence="10">
    <location>
        <position position="295"/>
    </location>
    <ligand>
        <name>Mg(2+)</name>
        <dbReference type="ChEBI" id="CHEBI:18420"/>
        <label>1</label>
    </ligand>
</feature>
<dbReference type="InterPro" id="IPR000312">
    <property type="entry name" value="Glycosyl_Trfase_fam3"/>
</dbReference>
<dbReference type="NCBIfam" id="TIGR01245">
    <property type="entry name" value="trpD"/>
    <property type="match status" value="1"/>
</dbReference>
<feature type="binding site" evidence="10">
    <location>
        <begin position="311"/>
        <end position="319"/>
    </location>
    <ligand>
        <name>5-phospho-alpha-D-ribose 1-diphosphate</name>
        <dbReference type="ChEBI" id="CHEBI:58017"/>
    </ligand>
</feature>
<organism evidence="14 15">
    <name type="scientific">Thermotoga neapolitana (strain ATCC 49049 / DSM 4359 / NBRC 107923 / NS-E)</name>
    <dbReference type="NCBI Taxonomy" id="309803"/>
    <lineage>
        <taxon>Bacteria</taxon>
        <taxon>Thermotogati</taxon>
        <taxon>Thermotogota</taxon>
        <taxon>Thermotogae</taxon>
        <taxon>Thermotogales</taxon>
        <taxon>Thermotogaceae</taxon>
        <taxon>Thermotoga</taxon>
    </lineage>
</organism>
<evidence type="ECO:0000259" key="11">
    <source>
        <dbReference type="Pfam" id="PF00117"/>
    </source>
</evidence>
<name>B9K6Z1_THENN</name>
<feature type="binding site" evidence="10">
    <location>
        <position position="283"/>
    </location>
    <ligand>
        <name>5-phospho-alpha-D-ribose 1-diphosphate</name>
        <dbReference type="ChEBI" id="CHEBI:58017"/>
    </ligand>
</feature>
<dbReference type="KEGG" id="tna:CTN_0548"/>
<evidence type="ECO:0000256" key="4">
    <source>
        <dbReference type="ARBA" id="ARBA00022679"/>
    </source>
</evidence>
<evidence type="ECO:0000313" key="14">
    <source>
        <dbReference type="EMBL" id="ACM22724.1"/>
    </source>
</evidence>
<keyword evidence="7 10" id="KW-0057">Aromatic amino acid biosynthesis</keyword>
<feature type="domain" description="Glycosyl transferase family 3" evidence="12">
    <location>
        <begin position="278"/>
        <end position="528"/>
    </location>
</feature>
<comment type="subunit">
    <text evidence="10">Homodimer.</text>
</comment>
<gene>
    <name evidence="10" type="primary">trpD</name>
    <name evidence="14" type="ordered locus">CTN_0548</name>
</gene>
<feature type="binding site" evidence="10">
    <location>
        <begin position="293"/>
        <end position="296"/>
    </location>
    <ligand>
        <name>5-phospho-alpha-D-ribose 1-diphosphate</name>
        <dbReference type="ChEBI" id="CHEBI:58017"/>
    </ligand>
</feature>
<dbReference type="PANTHER" id="PTHR43285">
    <property type="entry name" value="ANTHRANILATE PHOSPHORIBOSYLTRANSFERASE"/>
    <property type="match status" value="1"/>
</dbReference>
<feature type="binding site" evidence="10">
    <location>
        <position position="283"/>
    </location>
    <ligand>
        <name>anthranilate</name>
        <dbReference type="ChEBI" id="CHEBI:16567"/>
        <label>1</label>
    </ligand>
</feature>
<keyword evidence="10" id="KW-0460">Magnesium</keyword>
<feature type="binding site" evidence="10">
    <location>
        <position position="427"/>
    </location>
    <ligand>
        <name>Mg(2+)</name>
        <dbReference type="ChEBI" id="CHEBI:18420"/>
        <label>2</label>
    </ligand>
</feature>
<evidence type="ECO:0000256" key="7">
    <source>
        <dbReference type="ARBA" id="ARBA00023141"/>
    </source>
</evidence>
<dbReference type="NCBIfam" id="NF011201">
    <property type="entry name" value="PRK14607.1"/>
    <property type="match status" value="1"/>
</dbReference>
<evidence type="ECO:0000259" key="12">
    <source>
        <dbReference type="Pfam" id="PF00591"/>
    </source>
</evidence>
<dbReference type="AlphaFoldDB" id="B9K6Z1"/>
<dbReference type="SUPFAM" id="SSF52317">
    <property type="entry name" value="Class I glutamine amidotransferase-like"/>
    <property type="match status" value="1"/>
</dbReference>
<dbReference type="InterPro" id="IPR005940">
    <property type="entry name" value="Anthranilate_Pribosyl_Tfrase"/>
</dbReference>
<dbReference type="NCBIfam" id="TIGR00566">
    <property type="entry name" value="trpG_papA"/>
    <property type="match status" value="1"/>
</dbReference>
<dbReference type="PRINTS" id="PR00096">
    <property type="entry name" value="GATASE"/>
</dbReference>
<dbReference type="UniPathway" id="UPA00035">
    <property type="reaction ID" value="UER00041"/>
</dbReference>
<dbReference type="GO" id="GO:0005829">
    <property type="term" value="C:cytosol"/>
    <property type="evidence" value="ECO:0007669"/>
    <property type="project" value="TreeGrafter"/>
</dbReference>
<protein>
    <recommendedName>
        <fullName evidence="10">Anthranilate phosphoribosyltransferase</fullName>
        <ecNumber evidence="10">2.4.2.18</ecNumber>
    </recommendedName>
</protein>
<dbReference type="SUPFAM" id="SSF47648">
    <property type="entry name" value="Nucleoside phosphorylase/phosphoribosyltransferase N-terminal domain"/>
    <property type="match status" value="1"/>
</dbReference>
<sequence>MKRVIVIDNYDSFVYNIVQYIGEVEPECRIEIFRNDEITIDEIEKKNPSHIVISPGPGRPEDAGISVEVVKHFSGKVPILGVCLGHQVIGYAFGGKIIHARRILHGKTSRILHNGKDIFQGLKNPIVATRYHSLVVEERSLPEDLEVTARSDDGEIMALRHREHPTFGVQFHPESVLTEEGKRIIKNFLNLGEKKEQVETSALDIVSAIRKLVEFQDLSFEESRLVMEHIMSGKATDAQIAGFLVALRMKGETGDELGGMAVVMQEKAVHVKAPSPLTVDTCGTGGDGFGTFNISTATAFVVASAGIPVAKHGNRSVSSKVGSADVLEAGGYRLEKTPDEIEKELRETGFSFLFAPLLHPAMKHVMPARRQLKIRTAFNLLGPITNPARVKHQIVGVFDFSFAHKLAQALQRLGTERSAVVSGGFTDELTTCGENEALLVTQEEITPLIVDPEELGLKKGDSEELKGPSDPKEAYRLMESVLKGEASRTQVETVALNAGVLFWLVGESDTIRDGVEKALDLITSGQAYRKLKEVMDYQKTLGNS</sequence>
<evidence type="ECO:0000259" key="13">
    <source>
        <dbReference type="Pfam" id="PF02885"/>
    </source>
</evidence>
<evidence type="ECO:0000256" key="1">
    <source>
        <dbReference type="ARBA" id="ARBA00004907"/>
    </source>
</evidence>
<dbReference type="GO" id="GO:0004048">
    <property type="term" value="F:anthranilate phosphoribosyltransferase activity"/>
    <property type="evidence" value="ECO:0007669"/>
    <property type="project" value="UniProtKB-UniRule"/>
</dbReference>
<dbReference type="HAMAP" id="MF_00211">
    <property type="entry name" value="TrpD"/>
    <property type="match status" value="1"/>
</dbReference>
<feature type="domain" description="Glutamine amidotransferase" evidence="11">
    <location>
        <begin position="6"/>
        <end position="189"/>
    </location>
</feature>
<dbReference type="Pfam" id="PF00117">
    <property type="entry name" value="GATase"/>
    <property type="match status" value="1"/>
</dbReference>
<dbReference type="EMBL" id="CP000916">
    <property type="protein sequence ID" value="ACM22724.1"/>
    <property type="molecule type" value="Genomic_DNA"/>
</dbReference>
<dbReference type="GO" id="GO:0000162">
    <property type="term" value="P:L-tryptophan biosynthetic process"/>
    <property type="evidence" value="ECO:0007669"/>
    <property type="project" value="UniProtKB-UniRule"/>
</dbReference>
<dbReference type="STRING" id="309803.CTN_0548"/>
<dbReference type="InterPro" id="IPR035902">
    <property type="entry name" value="Nuc_phospho_transferase"/>
</dbReference>
<feature type="domain" description="Glycosyl transferase family 3 N-terminal" evidence="13">
    <location>
        <begin position="207"/>
        <end position="268"/>
    </location>
</feature>
<dbReference type="InterPro" id="IPR029062">
    <property type="entry name" value="Class_I_gatase-like"/>
</dbReference>
<evidence type="ECO:0000256" key="8">
    <source>
        <dbReference type="ARBA" id="ARBA00052328"/>
    </source>
</evidence>
<dbReference type="eggNOG" id="COG0547">
    <property type="taxonomic scope" value="Bacteria"/>
</dbReference>
<keyword evidence="3 10" id="KW-0328">Glycosyltransferase</keyword>
<evidence type="ECO:0000256" key="10">
    <source>
        <dbReference type="HAMAP-Rule" id="MF_00211"/>
    </source>
</evidence>
<dbReference type="Gene3D" id="1.20.970.10">
    <property type="entry name" value="Transferase, Pyrimidine Nucleoside Phosphorylase, Chain C"/>
    <property type="match status" value="1"/>
</dbReference>
<dbReference type="CDD" id="cd01743">
    <property type="entry name" value="GATase1_Anthranilate_Synthase"/>
    <property type="match status" value="1"/>
</dbReference>
<feature type="binding site" evidence="10">
    <location>
        <position position="323"/>
    </location>
    <ligand>
        <name>5-phospho-alpha-D-ribose 1-diphosphate</name>
        <dbReference type="ChEBI" id="CHEBI:58017"/>
    </ligand>
</feature>
<dbReference type="EC" id="2.4.2.18" evidence="10"/>
<dbReference type="Pfam" id="PF02885">
    <property type="entry name" value="Glycos_trans_3N"/>
    <property type="match status" value="1"/>
</dbReference>
<dbReference type="InterPro" id="IPR017459">
    <property type="entry name" value="Glycosyl_Trfase_fam3_N_dom"/>
</dbReference>
<dbReference type="Pfam" id="PF00591">
    <property type="entry name" value="Glycos_transf_3"/>
    <property type="match status" value="1"/>
</dbReference>
<dbReference type="PRINTS" id="PR00099">
    <property type="entry name" value="CPSGATASE"/>
</dbReference>
<keyword evidence="15" id="KW-1185">Reference proteome</keyword>
<comment type="catalytic activity">
    <reaction evidence="8 10">
        <text>N-(5-phospho-beta-D-ribosyl)anthranilate + diphosphate = 5-phospho-alpha-D-ribose 1-diphosphate + anthranilate</text>
        <dbReference type="Rhea" id="RHEA:11768"/>
        <dbReference type="ChEBI" id="CHEBI:16567"/>
        <dbReference type="ChEBI" id="CHEBI:18277"/>
        <dbReference type="ChEBI" id="CHEBI:33019"/>
        <dbReference type="ChEBI" id="CHEBI:58017"/>
        <dbReference type="EC" id="2.4.2.18"/>
    </reaction>
</comment>
<evidence type="ECO:0000256" key="6">
    <source>
        <dbReference type="ARBA" id="ARBA00022962"/>
    </source>
</evidence>
<dbReference type="FunFam" id="3.40.1030.10:FF:000002">
    <property type="entry name" value="Anthranilate phosphoribosyltransferase"/>
    <property type="match status" value="1"/>
</dbReference>
<comment type="function">
    <text evidence="10">Catalyzes the transfer of the phosphoribosyl group of 5-phosphorylribose-1-pyrophosphate (PRPP) to anthranilate to yield N-(5'-phosphoribosyl)-anthranilate (PRA).</text>
</comment>
<dbReference type="Gene3D" id="3.40.1030.10">
    <property type="entry name" value="Nucleoside phosphorylase/phosphoribosyltransferase catalytic domain"/>
    <property type="match status" value="1"/>
</dbReference>
<feature type="binding site" evidence="10">
    <location>
        <position position="428"/>
    </location>
    <ligand>
        <name>Mg(2+)</name>
        <dbReference type="ChEBI" id="CHEBI:18420"/>
        <label>1</label>
    </ligand>
</feature>
<dbReference type="InterPro" id="IPR017926">
    <property type="entry name" value="GATASE"/>
</dbReference>
<dbReference type="PRINTS" id="PR00097">
    <property type="entry name" value="ANTSNTHASEII"/>
</dbReference>